<dbReference type="EMBL" id="RCHT01000005">
    <property type="protein sequence ID" value="RLL12717.1"/>
    <property type="molecule type" value="Genomic_DNA"/>
</dbReference>
<dbReference type="SUPFAM" id="SSF64307">
    <property type="entry name" value="SirA-like"/>
    <property type="match status" value="1"/>
</dbReference>
<evidence type="ECO:0000259" key="2">
    <source>
        <dbReference type="Pfam" id="PF01206"/>
    </source>
</evidence>
<keyword evidence="4" id="KW-1185">Reference proteome</keyword>
<dbReference type="CDD" id="cd03421">
    <property type="entry name" value="SirA_like_N"/>
    <property type="match status" value="1"/>
</dbReference>
<organism evidence="3 4">
    <name type="scientific">Anaerotruncus massiliensis</name>
    <name type="common">ex Liu et al. 2021</name>
    <dbReference type="NCBI Taxonomy" id="2321404"/>
    <lineage>
        <taxon>Bacteria</taxon>
        <taxon>Bacillati</taxon>
        <taxon>Bacillota</taxon>
        <taxon>Clostridia</taxon>
        <taxon>Eubacteriales</taxon>
        <taxon>Oscillospiraceae</taxon>
        <taxon>Anaerotruncus</taxon>
    </lineage>
</organism>
<accession>A0A498CMU8</accession>
<sequence>MAQTIDARGLSCPQPVVLTKNALDKAPSSCEVLVDNPTARENVTRYAERAGYRVSVSADGEDYRLTLAK</sequence>
<dbReference type="Pfam" id="PF01206">
    <property type="entry name" value="TusA"/>
    <property type="match status" value="1"/>
</dbReference>
<dbReference type="InterPro" id="IPR036868">
    <property type="entry name" value="TusA-like_sf"/>
</dbReference>
<comment type="similarity">
    <text evidence="1">Belongs to the sulfur carrier protein TusA family.</text>
</comment>
<dbReference type="RefSeq" id="WP_121586376.1">
    <property type="nucleotide sequence ID" value="NZ_RCHT01000005.1"/>
</dbReference>
<evidence type="ECO:0000313" key="4">
    <source>
        <dbReference type="Proteomes" id="UP000276301"/>
    </source>
</evidence>
<dbReference type="Proteomes" id="UP000276301">
    <property type="component" value="Unassembled WGS sequence"/>
</dbReference>
<proteinExistence type="inferred from homology"/>
<dbReference type="AlphaFoldDB" id="A0A498CMU8"/>
<dbReference type="PANTHER" id="PTHR33279:SF6">
    <property type="entry name" value="SULFUR CARRIER PROTEIN YEDF-RELATED"/>
    <property type="match status" value="1"/>
</dbReference>
<reference evidence="3 4" key="1">
    <citation type="submission" date="2018-10" db="EMBL/GenBank/DDBJ databases">
        <title>Anaerotruncus faecis sp. nov., isolated from human feces.</title>
        <authorList>
            <person name="Wang Y.-J."/>
        </authorList>
    </citation>
    <scope>NUCLEOTIDE SEQUENCE [LARGE SCALE GENOMIC DNA]</scope>
    <source>
        <strain evidence="3 4">22A2-44</strain>
    </source>
</reference>
<dbReference type="InterPro" id="IPR001455">
    <property type="entry name" value="TusA-like"/>
</dbReference>
<feature type="domain" description="UPF0033" evidence="2">
    <location>
        <begin position="4"/>
        <end position="69"/>
    </location>
</feature>
<evidence type="ECO:0000313" key="3">
    <source>
        <dbReference type="EMBL" id="RLL12717.1"/>
    </source>
</evidence>
<gene>
    <name evidence="3" type="ORF">D4A47_04720</name>
</gene>
<dbReference type="Gene3D" id="3.30.110.40">
    <property type="entry name" value="TusA-like domain"/>
    <property type="match status" value="1"/>
</dbReference>
<evidence type="ECO:0000256" key="1">
    <source>
        <dbReference type="ARBA" id="ARBA00008984"/>
    </source>
</evidence>
<comment type="caution">
    <text evidence="3">The sequence shown here is derived from an EMBL/GenBank/DDBJ whole genome shotgun (WGS) entry which is preliminary data.</text>
</comment>
<name>A0A498CMU8_9FIRM</name>
<protein>
    <submittedName>
        <fullName evidence="3">SirA family protein</fullName>
    </submittedName>
</protein>
<dbReference type="PANTHER" id="PTHR33279">
    <property type="entry name" value="SULFUR CARRIER PROTEIN YEDF-RELATED"/>
    <property type="match status" value="1"/>
</dbReference>